<dbReference type="Proteomes" id="UP000003861">
    <property type="component" value="Unassembled WGS sequence"/>
</dbReference>
<dbReference type="AlphaFoldDB" id="U2FB29"/>
<evidence type="ECO:0000313" key="1">
    <source>
        <dbReference type="EMBL" id="ERJ07230.1"/>
    </source>
</evidence>
<comment type="caution">
    <text evidence="1">The sequence shown here is derived from an EMBL/GenBank/DDBJ whole genome shotgun (WGS) entry which is preliminary data.</text>
</comment>
<dbReference type="eggNOG" id="arCOG11469">
    <property type="taxonomic scope" value="Archaea"/>
</dbReference>
<accession>U2FB29</accession>
<dbReference type="PATRIC" id="fig|1033806.13.peg.486"/>
<name>U2FB29_9EURY</name>
<reference evidence="1 2" key="2">
    <citation type="journal article" date="2013" name="PLoS ONE">
        <title>INDIGO - INtegrated Data Warehouse of MIcrobial GenOmes with Examples from the Red Sea Extremophiles.</title>
        <authorList>
            <person name="Alam I."/>
            <person name="Antunes A."/>
            <person name="Kamau A.A."/>
            <person name="Ba Alawi W."/>
            <person name="Kalkatawi M."/>
            <person name="Stingl U."/>
            <person name="Bajic V.B."/>
        </authorList>
    </citation>
    <scope>NUCLEOTIDE SEQUENCE [LARGE SCALE GENOMIC DNA]</scope>
    <source>
        <strain evidence="1 2">SARL4B</strain>
    </source>
</reference>
<gene>
    <name evidence="1" type="ORF">HLRTI_000588</name>
</gene>
<dbReference type="EMBL" id="AFNT02000005">
    <property type="protein sequence ID" value="ERJ07230.1"/>
    <property type="molecule type" value="Genomic_DNA"/>
</dbReference>
<evidence type="ECO:0000313" key="2">
    <source>
        <dbReference type="Proteomes" id="UP000003861"/>
    </source>
</evidence>
<organism evidence="1 2">
    <name type="scientific">Halorhabdus tiamatea SARL4B</name>
    <dbReference type="NCBI Taxonomy" id="1033806"/>
    <lineage>
        <taxon>Archaea</taxon>
        <taxon>Methanobacteriati</taxon>
        <taxon>Methanobacteriota</taxon>
        <taxon>Stenosarchaea group</taxon>
        <taxon>Halobacteria</taxon>
        <taxon>Halobacteriales</taxon>
        <taxon>Haloarculaceae</taxon>
        <taxon>Halorhabdus</taxon>
    </lineage>
</organism>
<reference evidence="1 2" key="1">
    <citation type="journal article" date="2011" name="J. Bacteriol.">
        <title>Genome sequence of Halorhabdus tiamatea, the first archaeon isolated from a deep-sea anoxic brine lake.</title>
        <authorList>
            <person name="Antunes A."/>
            <person name="Alam I."/>
            <person name="Bajic V.B."/>
            <person name="Stingl U."/>
        </authorList>
    </citation>
    <scope>NUCLEOTIDE SEQUENCE [LARGE SCALE GENOMIC DNA]</scope>
    <source>
        <strain evidence="1 2">SARL4B</strain>
    </source>
</reference>
<sequence length="88" mass="9811">MAIFLGPFPVCMNRIMDADELQEMLEANGELMVAVAEFDQPLELHLHDAEIDDESVRLELTDGVLTFDVDEVSGAWQHTHSLADLGLE</sequence>
<proteinExistence type="predicted"/>
<protein>
    <submittedName>
        <fullName evidence="1">Uncharacterized protein</fullName>
    </submittedName>
</protein>